<evidence type="ECO:0000313" key="3">
    <source>
        <dbReference type="Proteomes" id="UP001151088"/>
    </source>
</evidence>
<protein>
    <submittedName>
        <fullName evidence="2">Uncharacterized protein</fullName>
    </submittedName>
</protein>
<evidence type="ECO:0000256" key="1">
    <source>
        <dbReference type="SAM" id="SignalP"/>
    </source>
</evidence>
<keyword evidence="3" id="KW-1185">Reference proteome</keyword>
<gene>
    <name evidence="2" type="ORF">NVS89_13400</name>
</gene>
<reference evidence="2" key="1">
    <citation type="submission" date="2022-08" db="EMBL/GenBank/DDBJ databases">
        <authorList>
            <person name="Li F."/>
        </authorList>
    </citation>
    <scope>NUCLEOTIDE SEQUENCE</scope>
    <source>
        <strain evidence="2">MQZ15Z-1</strain>
    </source>
</reference>
<accession>A0A9X2PHC8</accession>
<proteinExistence type="predicted"/>
<feature type="chain" id="PRO_5040940669" evidence="1">
    <location>
        <begin position="33"/>
        <end position="207"/>
    </location>
</feature>
<dbReference type="AlphaFoldDB" id="A0A9X2PHC8"/>
<dbReference type="EMBL" id="JANTHZ010000005">
    <property type="protein sequence ID" value="MCS0496095.1"/>
    <property type="molecule type" value="Genomic_DNA"/>
</dbReference>
<keyword evidence="1" id="KW-0732">Signal</keyword>
<dbReference type="Proteomes" id="UP001151088">
    <property type="component" value="Unassembled WGS sequence"/>
</dbReference>
<name>A0A9X2PHC8_9HYPH</name>
<comment type="caution">
    <text evidence="2">The sequence shown here is derived from an EMBL/GenBank/DDBJ whole genome shotgun (WGS) entry which is preliminary data.</text>
</comment>
<feature type="signal peptide" evidence="1">
    <location>
        <begin position="1"/>
        <end position="32"/>
    </location>
</feature>
<dbReference type="RefSeq" id="WP_258733252.1">
    <property type="nucleotide sequence ID" value="NZ_JANTHZ010000005.1"/>
</dbReference>
<organism evidence="2 3">
    <name type="scientific">Ancylobacter mangrovi</name>
    <dbReference type="NCBI Taxonomy" id="2972472"/>
    <lineage>
        <taxon>Bacteria</taxon>
        <taxon>Pseudomonadati</taxon>
        <taxon>Pseudomonadota</taxon>
        <taxon>Alphaproteobacteria</taxon>
        <taxon>Hyphomicrobiales</taxon>
        <taxon>Xanthobacteraceae</taxon>
        <taxon>Ancylobacter</taxon>
    </lineage>
</organism>
<evidence type="ECO:0000313" key="2">
    <source>
        <dbReference type="EMBL" id="MCS0496095.1"/>
    </source>
</evidence>
<sequence>MRSKALRRAALAAGVGALVAMTSVSIVTPVKAQPATMQAIANTTAPAGAGADWAQSQVAALVQAAVSSGATGAQLADAIASLLANNPSLAQEITGAIIDASKGGVPGVAANSSLTASLATGVAIQVAVWQQTSGTSPVSQAALESVNQAFASADVSRGSDFATNFNSALSNEGGALAPTVLTSEDAVVEVVTTFIQKDETGNISPNT</sequence>